<evidence type="ECO:0000313" key="2">
    <source>
        <dbReference type="Proteomes" id="UP000215914"/>
    </source>
</evidence>
<dbReference type="Proteomes" id="UP000215914">
    <property type="component" value="Chromosome 8"/>
</dbReference>
<keyword evidence="2" id="KW-1185">Reference proteome</keyword>
<gene>
    <name evidence="1" type="ORF">HannXRQ_Chr08g0223451</name>
</gene>
<dbReference type="EMBL" id="CM007897">
    <property type="protein sequence ID" value="OTG18472.1"/>
    <property type="molecule type" value="Genomic_DNA"/>
</dbReference>
<dbReference type="AlphaFoldDB" id="A0A251U6S5"/>
<dbReference type="InParanoid" id="A0A251U6S5"/>
<reference evidence="2" key="1">
    <citation type="journal article" date="2017" name="Nature">
        <title>The sunflower genome provides insights into oil metabolism, flowering and Asterid evolution.</title>
        <authorList>
            <person name="Badouin H."/>
            <person name="Gouzy J."/>
            <person name="Grassa C.J."/>
            <person name="Murat F."/>
            <person name="Staton S.E."/>
            <person name="Cottret L."/>
            <person name="Lelandais-Briere C."/>
            <person name="Owens G.L."/>
            <person name="Carrere S."/>
            <person name="Mayjonade B."/>
            <person name="Legrand L."/>
            <person name="Gill N."/>
            <person name="Kane N.C."/>
            <person name="Bowers J.E."/>
            <person name="Hubner S."/>
            <person name="Bellec A."/>
            <person name="Berard A."/>
            <person name="Berges H."/>
            <person name="Blanchet N."/>
            <person name="Boniface M.C."/>
            <person name="Brunel D."/>
            <person name="Catrice O."/>
            <person name="Chaidir N."/>
            <person name="Claudel C."/>
            <person name="Donnadieu C."/>
            <person name="Faraut T."/>
            <person name="Fievet G."/>
            <person name="Helmstetter N."/>
            <person name="King M."/>
            <person name="Knapp S.J."/>
            <person name="Lai Z."/>
            <person name="Le Paslier M.C."/>
            <person name="Lippi Y."/>
            <person name="Lorenzon L."/>
            <person name="Mandel J.R."/>
            <person name="Marage G."/>
            <person name="Marchand G."/>
            <person name="Marquand E."/>
            <person name="Bret-Mestries E."/>
            <person name="Morien E."/>
            <person name="Nambeesan S."/>
            <person name="Nguyen T."/>
            <person name="Pegot-Espagnet P."/>
            <person name="Pouilly N."/>
            <person name="Raftis F."/>
            <person name="Sallet E."/>
            <person name="Schiex T."/>
            <person name="Thomas J."/>
            <person name="Vandecasteele C."/>
            <person name="Vares D."/>
            <person name="Vear F."/>
            <person name="Vautrin S."/>
            <person name="Crespi M."/>
            <person name="Mangin B."/>
            <person name="Burke J.M."/>
            <person name="Salse J."/>
            <person name="Munos S."/>
            <person name="Vincourt P."/>
            <person name="Rieseberg L.H."/>
            <person name="Langlade N.B."/>
        </authorList>
    </citation>
    <scope>NUCLEOTIDE SEQUENCE [LARGE SCALE GENOMIC DNA]</scope>
    <source>
        <strain evidence="2">cv. SF193</strain>
    </source>
</reference>
<organism evidence="1 2">
    <name type="scientific">Helianthus annuus</name>
    <name type="common">Common sunflower</name>
    <dbReference type="NCBI Taxonomy" id="4232"/>
    <lineage>
        <taxon>Eukaryota</taxon>
        <taxon>Viridiplantae</taxon>
        <taxon>Streptophyta</taxon>
        <taxon>Embryophyta</taxon>
        <taxon>Tracheophyta</taxon>
        <taxon>Spermatophyta</taxon>
        <taxon>Magnoliopsida</taxon>
        <taxon>eudicotyledons</taxon>
        <taxon>Gunneridae</taxon>
        <taxon>Pentapetalae</taxon>
        <taxon>asterids</taxon>
        <taxon>campanulids</taxon>
        <taxon>Asterales</taxon>
        <taxon>Asteraceae</taxon>
        <taxon>Asteroideae</taxon>
        <taxon>Heliantheae alliance</taxon>
        <taxon>Heliantheae</taxon>
        <taxon>Helianthus</taxon>
    </lineage>
</organism>
<name>A0A251U6S5_HELAN</name>
<proteinExistence type="predicted"/>
<protein>
    <submittedName>
        <fullName evidence="1">Uncharacterized protein</fullName>
    </submittedName>
</protein>
<sequence>MLCSSFMLLISFSFSANLFLSSFKDLSNLTSSVKILFLRFSFTSLMLAKAIMQLSEHSIPWQTTSLTLHPPTTTITTHNHHHHPSSIIQCV</sequence>
<evidence type="ECO:0000313" key="1">
    <source>
        <dbReference type="EMBL" id="OTG18472.1"/>
    </source>
</evidence>
<accession>A0A251U6S5</accession>